<evidence type="ECO:0000259" key="2">
    <source>
        <dbReference type="Pfam" id="PF09353"/>
    </source>
</evidence>
<dbReference type="EMBL" id="JH992973">
    <property type="protein sequence ID" value="EKX52362.1"/>
    <property type="molecule type" value="Genomic_DNA"/>
</dbReference>
<sequence>MLQDNEPEPFKDPSRTPPPKSFRMCVEQAYLSAKQAIEDGHKLIEIEFPPLPQSAMDNEAIGADTILKAQIQHSTDFAKLFKNKKTAIVFADIVERNRFIDDETSSNPQSWRGNIRFTALKGGFKGSLIERVWINKDFVSEVQEDDDMFIIIGASAQELPDVRELCKAAGDRPVILFNLKLQVLRGDFGLPFFPSKSLHNDWLCEALPAYFMLPKSYTKTIAGPPFLINYSGALFRTYPGKWQMLLEVPDEDGGGRYQRVRMLDKRPALSDVREELAKELQLDGLDGEEGQEIFGLNLKQLRNGVVVKTWWEKDLDDAKSDKWRS</sequence>
<dbReference type="EnsemblProtists" id="EKX52362">
    <property type="protein sequence ID" value="EKX52362"/>
    <property type="gene ID" value="GUITHDRAFT_157134"/>
</dbReference>
<dbReference type="OMA" id="KSATWWE"/>
<name>L1JVF8_GUITC</name>
<dbReference type="PANTHER" id="PTHR34051">
    <property type="entry name" value="PROTEIN LOW PSII ACCUMULATION 3, CHLOROPLASTIC"/>
    <property type="match status" value="1"/>
</dbReference>
<feature type="domain" description="DUF1995" evidence="2">
    <location>
        <begin position="19"/>
        <end position="273"/>
    </location>
</feature>
<dbReference type="InterPro" id="IPR018962">
    <property type="entry name" value="DUF1995"/>
</dbReference>
<dbReference type="HOGENOM" id="CLU_052261_1_0_1"/>
<reference evidence="4" key="3">
    <citation type="submission" date="2016-03" db="UniProtKB">
        <authorList>
            <consortium name="EnsemblProtists"/>
        </authorList>
    </citation>
    <scope>IDENTIFICATION</scope>
</reference>
<evidence type="ECO:0000313" key="3">
    <source>
        <dbReference type="EMBL" id="EKX52362.1"/>
    </source>
</evidence>
<dbReference type="GeneID" id="17308900"/>
<evidence type="ECO:0000313" key="5">
    <source>
        <dbReference type="Proteomes" id="UP000011087"/>
    </source>
</evidence>
<dbReference type="STRING" id="905079.L1JVF8"/>
<dbReference type="KEGG" id="gtt:GUITHDRAFT_157134"/>
<reference evidence="3 5" key="1">
    <citation type="journal article" date="2012" name="Nature">
        <title>Algal genomes reveal evolutionary mosaicism and the fate of nucleomorphs.</title>
        <authorList>
            <consortium name="DOE Joint Genome Institute"/>
            <person name="Curtis B.A."/>
            <person name="Tanifuji G."/>
            <person name="Burki F."/>
            <person name="Gruber A."/>
            <person name="Irimia M."/>
            <person name="Maruyama S."/>
            <person name="Arias M.C."/>
            <person name="Ball S.G."/>
            <person name="Gile G.H."/>
            <person name="Hirakawa Y."/>
            <person name="Hopkins J.F."/>
            <person name="Kuo A."/>
            <person name="Rensing S.A."/>
            <person name="Schmutz J."/>
            <person name="Symeonidi A."/>
            <person name="Elias M."/>
            <person name="Eveleigh R.J."/>
            <person name="Herman E.K."/>
            <person name="Klute M.J."/>
            <person name="Nakayama T."/>
            <person name="Obornik M."/>
            <person name="Reyes-Prieto A."/>
            <person name="Armbrust E.V."/>
            <person name="Aves S.J."/>
            <person name="Beiko R.G."/>
            <person name="Coutinho P."/>
            <person name="Dacks J.B."/>
            <person name="Durnford D.G."/>
            <person name="Fast N.M."/>
            <person name="Green B.R."/>
            <person name="Grisdale C.J."/>
            <person name="Hempel F."/>
            <person name="Henrissat B."/>
            <person name="Hoppner M.P."/>
            <person name="Ishida K."/>
            <person name="Kim E."/>
            <person name="Koreny L."/>
            <person name="Kroth P.G."/>
            <person name="Liu Y."/>
            <person name="Malik S.B."/>
            <person name="Maier U.G."/>
            <person name="McRose D."/>
            <person name="Mock T."/>
            <person name="Neilson J.A."/>
            <person name="Onodera N.T."/>
            <person name="Poole A.M."/>
            <person name="Pritham E.J."/>
            <person name="Richards T.A."/>
            <person name="Rocap G."/>
            <person name="Roy S.W."/>
            <person name="Sarai C."/>
            <person name="Schaack S."/>
            <person name="Shirato S."/>
            <person name="Slamovits C.H."/>
            <person name="Spencer D.F."/>
            <person name="Suzuki S."/>
            <person name="Worden A.Z."/>
            <person name="Zauner S."/>
            <person name="Barry K."/>
            <person name="Bell C."/>
            <person name="Bharti A.K."/>
            <person name="Crow J.A."/>
            <person name="Grimwood J."/>
            <person name="Kramer R."/>
            <person name="Lindquist E."/>
            <person name="Lucas S."/>
            <person name="Salamov A."/>
            <person name="McFadden G.I."/>
            <person name="Lane C.E."/>
            <person name="Keeling P.J."/>
            <person name="Gray M.W."/>
            <person name="Grigoriev I.V."/>
            <person name="Archibald J.M."/>
        </authorList>
    </citation>
    <scope>NUCLEOTIDE SEQUENCE</scope>
    <source>
        <strain evidence="3 5">CCMP2712</strain>
    </source>
</reference>
<evidence type="ECO:0000313" key="4">
    <source>
        <dbReference type="EnsemblProtists" id="EKX52362"/>
    </source>
</evidence>
<organism evidence="3">
    <name type="scientific">Guillardia theta (strain CCMP2712)</name>
    <name type="common">Cryptophyte</name>
    <dbReference type="NCBI Taxonomy" id="905079"/>
    <lineage>
        <taxon>Eukaryota</taxon>
        <taxon>Cryptophyceae</taxon>
        <taxon>Pyrenomonadales</taxon>
        <taxon>Geminigeraceae</taxon>
        <taxon>Guillardia</taxon>
    </lineage>
</organism>
<dbReference type="InterPro" id="IPR044687">
    <property type="entry name" value="LPA3"/>
</dbReference>
<feature type="region of interest" description="Disordered" evidence="1">
    <location>
        <begin position="1"/>
        <end position="21"/>
    </location>
</feature>
<dbReference type="PaxDb" id="55529-EKX52362"/>
<gene>
    <name evidence="3" type="ORF">GUITHDRAFT_157134</name>
</gene>
<keyword evidence="5" id="KW-1185">Reference proteome</keyword>
<reference evidence="5" key="2">
    <citation type="submission" date="2012-11" db="EMBL/GenBank/DDBJ databases">
        <authorList>
            <person name="Kuo A."/>
            <person name="Curtis B.A."/>
            <person name="Tanifuji G."/>
            <person name="Burki F."/>
            <person name="Gruber A."/>
            <person name="Irimia M."/>
            <person name="Maruyama S."/>
            <person name="Arias M.C."/>
            <person name="Ball S.G."/>
            <person name="Gile G.H."/>
            <person name="Hirakawa Y."/>
            <person name="Hopkins J.F."/>
            <person name="Rensing S.A."/>
            <person name="Schmutz J."/>
            <person name="Symeonidi A."/>
            <person name="Elias M."/>
            <person name="Eveleigh R.J."/>
            <person name="Herman E.K."/>
            <person name="Klute M.J."/>
            <person name="Nakayama T."/>
            <person name="Obornik M."/>
            <person name="Reyes-Prieto A."/>
            <person name="Armbrust E.V."/>
            <person name="Aves S.J."/>
            <person name="Beiko R.G."/>
            <person name="Coutinho P."/>
            <person name="Dacks J.B."/>
            <person name="Durnford D.G."/>
            <person name="Fast N.M."/>
            <person name="Green B.R."/>
            <person name="Grisdale C."/>
            <person name="Hempe F."/>
            <person name="Henrissat B."/>
            <person name="Hoppner M.P."/>
            <person name="Ishida K.-I."/>
            <person name="Kim E."/>
            <person name="Koreny L."/>
            <person name="Kroth P.G."/>
            <person name="Liu Y."/>
            <person name="Malik S.-B."/>
            <person name="Maier U.G."/>
            <person name="McRose D."/>
            <person name="Mock T."/>
            <person name="Neilson J.A."/>
            <person name="Onodera N.T."/>
            <person name="Poole A.M."/>
            <person name="Pritham E.J."/>
            <person name="Richards T.A."/>
            <person name="Rocap G."/>
            <person name="Roy S.W."/>
            <person name="Sarai C."/>
            <person name="Schaack S."/>
            <person name="Shirato S."/>
            <person name="Slamovits C.H."/>
            <person name="Spencer D.F."/>
            <person name="Suzuki S."/>
            <person name="Worden A.Z."/>
            <person name="Zauner S."/>
            <person name="Barry K."/>
            <person name="Bell C."/>
            <person name="Bharti A.K."/>
            <person name="Crow J.A."/>
            <person name="Grimwood J."/>
            <person name="Kramer R."/>
            <person name="Lindquist E."/>
            <person name="Lucas S."/>
            <person name="Salamov A."/>
            <person name="McFadden G.I."/>
            <person name="Lane C.E."/>
            <person name="Keeling P.J."/>
            <person name="Gray M.W."/>
            <person name="Grigoriev I.V."/>
            <person name="Archibald J.M."/>
        </authorList>
    </citation>
    <scope>NUCLEOTIDE SEQUENCE</scope>
    <source>
        <strain evidence="5">CCMP2712</strain>
    </source>
</reference>
<protein>
    <recommendedName>
        <fullName evidence="2">DUF1995 domain-containing protein</fullName>
    </recommendedName>
</protein>
<dbReference type="PANTHER" id="PTHR34051:SF2">
    <property type="entry name" value="PROTEIN LPA3"/>
    <property type="match status" value="1"/>
</dbReference>
<dbReference type="eggNOG" id="ENOG502QW2X">
    <property type="taxonomic scope" value="Eukaryota"/>
</dbReference>
<proteinExistence type="predicted"/>
<dbReference type="OrthoDB" id="2082at2759"/>
<dbReference type="Proteomes" id="UP000011087">
    <property type="component" value="Unassembled WGS sequence"/>
</dbReference>
<accession>L1JVF8</accession>
<dbReference type="AlphaFoldDB" id="L1JVF8"/>
<evidence type="ECO:0000256" key="1">
    <source>
        <dbReference type="SAM" id="MobiDB-lite"/>
    </source>
</evidence>
<dbReference type="Pfam" id="PF09353">
    <property type="entry name" value="DUF1995"/>
    <property type="match status" value="1"/>
</dbReference>
<dbReference type="RefSeq" id="XP_005839342.1">
    <property type="nucleotide sequence ID" value="XM_005839285.1"/>
</dbReference>